<protein>
    <recommendedName>
        <fullName evidence="4">Phosphatidate cytidylyltransferase</fullName>
    </recommendedName>
</protein>
<evidence type="ECO:0000256" key="1">
    <source>
        <dbReference type="SAM" id="Phobius"/>
    </source>
</evidence>
<name>A0A172WF66_9EURY</name>
<gene>
    <name evidence="2" type="ORF">A7C91_01745</name>
</gene>
<keyword evidence="1" id="KW-0472">Membrane</keyword>
<dbReference type="STRING" id="1712654.A7C91_01745"/>
<dbReference type="GeneID" id="28494877"/>
<proteinExistence type="predicted"/>
<reference evidence="3" key="1">
    <citation type="journal article" date="2016" name="Syst. Appl. Microbiol.">
        <title>Thermococcus piezophilus sp. nov., a novel hyperthermophilic and piezophilic archaeon with a broad pressure range for growth, isolated from a deepest hydrothermal vent at the Mid-Cayman Rise.</title>
        <authorList>
            <person name="Dalmasso C."/>
            <person name="Oger P."/>
            <person name="Selva G."/>
            <person name="Courtine D."/>
            <person name="L'Haridon S."/>
            <person name="Garlaschelli A."/>
            <person name="Roussel E."/>
            <person name="Miyazaki J."/>
            <person name="Reveillaud J."/>
            <person name="Jebbar M."/>
            <person name="Takai K."/>
            <person name="Maignien L."/>
            <person name="Alain K."/>
        </authorList>
    </citation>
    <scope>NUCLEOTIDE SEQUENCE [LARGE SCALE GENOMIC DNA]</scope>
    <source>
        <strain evidence="3">CDGS</strain>
    </source>
</reference>
<dbReference type="AlphaFoldDB" id="A0A172WF66"/>
<evidence type="ECO:0008006" key="4">
    <source>
        <dbReference type="Google" id="ProtNLM"/>
    </source>
</evidence>
<dbReference type="Proteomes" id="UP000076969">
    <property type="component" value="Chromosome"/>
</dbReference>
<accession>A0A172WF66</accession>
<sequence>MRPKTVVFSFFLILSVYFYGMAAISVGEKYTFWGFLIIATIHLAFSYGIKKGHEPIVDASPHIALLDLLFGLLWVLIGLSVPAVSLTLLSALALFILLDEEVRMELKS</sequence>
<dbReference type="OrthoDB" id="101641at2157"/>
<feature type="transmembrane region" description="Helical" evidence="1">
    <location>
        <begin position="6"/>
        <end position="24"/>
    </location>
</feature>
<keyword evidence="3" id="KW-1185">Reference proteome</keyword>
<dbReference type="RefSeq" id="WP_068664365.1">
    <property type="nucleotide sequence ID" value="NZ_CP015520.1"/>
</dbReference>
<keyword evidence="1" id="KW-1133">Transmembrane helix</keyword>
<evidence type="ECO:0000313" key="2">
    <source>
        <dbReference type="EMBL" id="ANF22051.1"/>
    </source>
</evidence>
<feature type="transmembrane region" description="Helical" evidence="1">
    <location>
        <begin position="31"/>
        <end position="49"/>
    </location>
</feature>
<dbReference type="EMBL" id="CP015520">
    <property type="protein sequence ID" value="ANF22051.1"/>
    <property type="molecule type" value="Genomic_DNA"/>
</dbReference>
<organism evidence="2 3">
    <name type="scientific">Thermococcus piezophilus</name>
    <dbReference type="NCBI Taxonomy" id="1712654"/>
    <lineage>
        <taxon>Archaea</taxon>
        <taxon>Methanobacteriati</taxon>
        <taxon>Methanobacteriota</taxon>
        <taxon>Thermococci</taxon>
        <taxon>Thermococcales</taxon>
        <taxon>Thermococcaceae</taxon>
        <taxon>Thermococcus</taxon>
    </lineage>
</organism>
<feature type="transmembrane region" description="Helical" evidence="1">
    <location>
        <begin position="69"/>
        <end position="98"/>
    </location>
</feature>
<dbReference type="KEGG" id="tpie:A7C91_01745"/>
<evidence type="ECO:0000313" key="3">
    <source>
        <dbReference type="Proteomes" id="UP000076969"/>
    </source>
</evidence>
<keyword evidence="1" id="KW-0812">Transmembrane</keyword>